<accession>A0ABU1TS55</accession>
<keyword evidence="1 2" id="KW-0732">Signal</keyword>
<feature type="signal peptide" evidence="2">
    <location>
        <begin position="1"/>
        <end position="17"/>
    </location>
</feature>
<feature type="chain" id="PRO_5045488760" description="Secretion system C-terminal sorting domain-containing protein" evidence="2">
    <location>
        <begin position="18"/>
        <end position="269"/>
    </location>
</feature>
<protein>
    <recommendedName>
        <fullName evidence="7">Secretion system C-terminal sorting domain-containing protein</fullName>
    </recommendedName>
</protein>
<dbReference type="NCBIfam" id="TIGR04183">
    <property type="entry name" value="Por_Secre_tail"/>
    <property type="match status" value="1"/>
</dbReference>
<dbReference type="InterPro" id="IPR026444">
    <property type="entry name" value="Secre_tail"/>
</dbReference>
<proteinExistence type="predicted"/>
<name>A0ABU1TS55_9FLAO</name>
<evidence type="ECO:0000259" key="4">
    <source>
        <dbReference type="Pfam" id="PF20009"/>
    </source>
</evidence>
<evidence type="ECO:0000313" key="6">
    <source>
        <dbReference type="Proteomes" id="UP001255185"/>
    </source>
</evidence>
<gene>
    <name evidence="5" type="ORF">J2X31_002734</name>
</gene>
<dbReference type="Pfam" id="PF18962">
    <property type="entry name" value="Por_Secre_tail"/>
    <property type="match status" value="1"/>
</dbReference>
<feature type="domain" description="Secretion system C-terminal sorting" evidence="3">
    <location>
        <begin position="200"/>
        <end position="263"/>
    </location>
</feature>
<evidence type="ECO:0000313" key="5">
    <source>
        <dbReference type="EMBL" id="MDR6968708.1"/>
    </source>
</evidence>
<dbReference type="EMBL" id="JAVDVI010000012">
    <property type="protein sequence ID" value="MDR6968708.1"/>
    <property type="molecule type" value="Genomic_DNA"/>
</dbReference>
<organism evidence="5 6">
    <name type="scientific">Flavobacterium arsenatis</name>
    <dbReference type="NCBI Taxonomy" id="1484332"/>
    <lineage>
        <taxon>Bacteria</taxon>
        <taxon>Pseudomonadati</taxon>
        <taxon>Bacteroidota</taxon>
        <taxon>Flavobacteriia</taxon>
        <taxon>Flavobacteriales</taxon>
        <taxon>Flavobacteriaceae</taxon>
        <taxon>Flavobacterium</taxon>
    </lineage>
</organism>
<reference evidence="5 6" key="1">
    <citation type="submission" date="2023-07" db="EMBL/GenBank/DDBJ databases">
        <title>Sorghum-associated microbial communities from plants grown in Nebraska, USA.</title>
        <authorList>
            <person name="Schachtman D."/>
        </authorList>
    </citation>
    <scope>NUCLEOTIDE SEQUENCE [LARGE SCALE GENOMIC DNA]</scope>
    <source>
        <strain evidence="5 6">3773</strain>
    </source>
</reference>
<evidence type="ECO:0000256" key="2">
    <source>
        <dbReference type="SAM" id="SignalP"/>
    </source>
</evidence>
<feature type="domain" description="GEVED" evidence="4">
    <location>
        <begin position="87"/>
        <end position="162"/>
    </location>
</feature>
<dbReference type="InterPro" id="IPR045474">
    <property type="entry name" value="GEVED"/>
</dbReference>
<comment type="caution">
    <text evidence="5">The sequence shown here is derived from an EMBL/GenBank/DDBJ whole genome shotgun (WGS) entry which is preliminary data.</text>
</comment>
<dbReference type="RefSeq" id="WP_310027317.1">
    <property type="nucleotide sequence ID" value="NZ_JAVDVI010000012.1"/>
</dbReference>
<evidence type="ECO:0000259" key="3">
    <source>
        <dbReference type="Pfam" id="PF18962"/>
    </source>
</evidence>
<dbReference type="Proteomes" id="UP001255185">
    <property type="component" value="Unassembled WGS sequence"/>
</dbReference>
<dbReference type="Pfam" id="PF20009">
    <property type="entry name" value="GEVED"/>
    <property type="match status" value="1"/>
</dbReference>
<evidence type="ECO:0008006" key="7">
    <source>
        <dbReference type="Google" id="ProtNLM"/>
    </source>
</evidence>
<evidence type="ECO:0000256" key="1">
    <source>
        <dbReference type="ARBA" id="ARBA00022729"/>
    </source>
</evidence>
<keyword evidence="6" id="KW-1185">Reference proteome</keyword>
<sequence>MKKITLLLAFMALGASAQNFPTPYCEIEDYFDVEEITSVDFNGTSITNDDLTSVLLDFTTTVVNVAPGQNYTLTVQGNTYGDYENEYVAFIDWNQNDILDDEGEVFYIGLIYDSDGADAENATTEITVPEDAVPGNTRIRIIKTYTDALFGFTLITDPCNILVEFEEFGPDTSYGQALDFTLNITTLGIDTLDKKALTTYPNPVKDFLNVKYSSKINDVKVYNLLGQEVFSKEIGQSDFQVNLSNLATGSYVVKLFAEEGQHSFKLLKD</sequence>